<dbReference type="GO" id="GO:0034220">
    <property type="term" value="P:monoatomic ion transmembrane transport"/>
    <property type="evidence" value="ECO:0007669"/>
    <property type="project" value="UniProtKB-KW"/>
</dbReference>
<dbReference type="GO" id="GO:0012505">
    <property type="term" value="C:endomembrane system"/>
    <property type="evidence" value="ECO:0007669"/>
    <property type="project" value="UniProtKB-SubCell"/>
</dbReference>
<feature type="transmembrane region" description="Helical" evidence="8">
    <location>
        <begin position="20"/>
        <end position="42"/>
    </location>
</feature>
<keyword evidence="11" id="KW-1185">Reference proteome</keyword>
<protein>
    <submittedName>
        <fullName evidence="10">Voltage-gated potassium channel Kch</fullName>
    </submittedName>
</protein>
<dbReference type="EMBL" id="JACHEM010000005">
    <property type="protein sequence ID" value="MBB6435864.1"/>
    <property type="molecule type" value="Genomic_DNA"/>
</dbReference>
<evidence type="ECO:0000259" key="9">
    <source>
        <dbReference type="PROSITE" id="PS51201"/>
    </source>
</evidence>
<keyword evidence="7 8" id="KW-0472">Membrane</keyword>
<keyword evidence="4 8" id="KW-0812">Transmembrane</keyword>
<evidence type="ECO:0000256" key="5">
    <source>
        <dbReference type="ARBA" id="ARBA00022989"/>
    </source>
</evidence>
<dbReference type="RefSeq" id="WP_185029715.1">
    <property type="nucleotide sequence ID" value="NZ_BNBN01000005.1"/>
</dbReference>
<dbReference type="SUPFAM" id="SSF116726">
    <property type="entry name" value="TrkA C-terminal domain-like"/>
    <property type="match status" value="1"/>
</dbReference>
<dbReference type="PROSITE" id="PS51257">
    <property type="entry name" value="PROKAR_LIPOPROTEIN"/>
    <property type="match status" value="1"/>
</dbReference>
<evidence type="ECO:0000256" key="8">
    <source>
        <dbReference type="SAM" id="Phobius"/>
    </source>
</evidence>
<keyword evidence="3" id="KW-0813">Transport</keyword>
<comment type="similarity">
    <text evidence="2">Belongs to the castor/pollux (TC 1.A.1.23) family.</text>
</comment>
<dbReference type="Proteomes" id="UP000540423">
    <property type="component" value="Unassembled WGS sequence"/>
</dbReference>
<dbReference type="PANTHER" id="PTHR31563">
    <property type="entry name" value="ION CHANNEL POLLUX-RELATED"/>
    <property type="match status" value="1"/>
</dbReference>
<dbReference type="Gene3D" id="3.40.50.720">
    <property type="entry name" value="NAD(P)-binding Rossmann-like Domain"/>
    <property type="match status" value="2"/>
</dbReference>
<keyword evidence="5 8" id="KW-1133">Transmembrane helix</keyword>
<feature type="domain" description="RCK N-terminal" evidence="9">
    <location>
        <begin position="121"/>
        <end position="261"/>
    </location>
</feature>
<keyword evidence="6" id="KW-0406">Ion transport</keyword>
<evidence type="ECO:0000256" key="2">
    <source>
        <dbReference type="ARBA" id="ARBA00008577"/>
    </source>
</evidence>
<evidence type="ECO:0000313" key="11">
    <source>
        <dbReference type="Proteomes" id="UP000540423"/>
    </source>
</evidence>
<name>A0A7X0HDY9_9ACTN</name>
<comment type="subcellular location">
    <subcellularLocation>
        <location evidence="1">Endomembrane system</location>
        <topology evidence="1">Multi-pass membrane protein</topology>
    </subcellularLocation>
</comment>
<evidence type="ECO:0000256" key="1">
    <source>
        <dbReference type="ARBA" id="ARBA00004127"/>
    </source>
</evidence>
<dbReference type="InterPro" id="IPR010420">
    <property type="entry name" value="CASTOR/POLLUX/SYM8_dom"/>
</dbReference>
<reference evidence="10 11" key="1">
    <citation type="submission" date="2020-08" db="EMBL/GenBank/DDBJ databases">
        <title>Genomic Encyclopedia of Type Strains, Phase IV (KMG-IV): sequencing the most valuable type-strain genomes for metagenomic binning, comparative biology and taxonomic classification.</title>
        <authorList>
            <person name="Goeker M."/>
        </authorList>
    </citation>
    <scope>NUCLEOTIDE SEQUENCE [LARGE SCALE GENOMIC DNA]</scope>
    <source>
        <strain evidence="10 11">DSM 40141</strain>
    </source>
</reference>
<organism evidence="10 11">
    <name type="scientific">Streptomyces candidus</name>
    <dbReference type="NCBI Taxonomy" id="67283"/>
    <lineage>
        <taxon>Bacteria</taxon>
        <taxon>Bacillati</taxon>
        <taxon>Actinomycetota</taxon>
        <taxon>Actinomycetes</taxon>
        <taxon>Kitasatosporales</taxon>
        <taxon>Streptomycetaceae</taxon>
        <taxon>Streptomyces</taxon>
    </lineage>
</organism>
<evidence type="ECO:0000313" key="10">
    <source>
        <dbReference type="EMBL" id="MBB6435864.1"/>
    </source>
</evidence>
<gene>
    <name evidence="10" type="ORF">HNQ79_002327</name>
</gene>
<evidence type="ECO:0000256" key="3">
    <source>
        <dbReference type="ARBA" id="ARBA00022448"/>
    </source>
</evidence>
<sequence length="640" mass="68935">MLRSLHYRFDNVMARGTPALIGLLAAACCLFTLLNGALLLLLAPEALHHRSVGSSLWSGFLRVLSPTHLARDRGPAPFLASAVVMAFGGILLMSTLIPVISAGLQNQLARLRQGRSPVVETGHVVLLGWSSQVHVIVAELVEANRSRRRACVVVLAEKDRTEMETEIRERAGDLASTRVVCRTGDPADVLDLALVCPERARSVIVVAPEEDRPDFAVIKSLLAVSRTRRGDGPGPSIVAGIKDKENLPAARLAGGANCRLVSVQGFIARLLVQTSLHTGLSSVYTELLEFAGDEIYIRPQPELVGRTFADAQLAYRTSSAIGLLEGDGRIVLNPPGGTRIGAAHQIVVISEDDSTVETAQAPALPASAPLRTPAGAVRRGRAVLILGSNQRLPDVVGQLRAHLPVGSRIDVVADRGRDLSPAHEDGGLPYAAEALGLGHSDAADDTDDPTTVSFRRADVTRRDVLEALGLESYDHVLVISPDDCDPHRADARTLTVLLNLRDLSELHTHTYSVVTEMAYDRHRALAQAAKPDDFVVSGNLLSLRLAQVSENPRVDVIFEELFSPEGCRIALQAAGDYVPLGEVTDFYAVVDAARRRGETAIGHRIHARAHLAPRYGNILNPDKTERVSYEDLDRIIVLTG</sequence>
<dbReference type="PROSITE" id="PS51201">
    <property type="entry name" value="RCK_N"/>
    <property type="match status" value="1"/>
</dbReference>
<dbReference type="GO" id="GO:0006813">
    <property type="term" value="P:potassium ion transport"/>
    <property type="evidence" value="ECO:0007669"/>
    <property type="project" value="InterPro"/>
</dbReference>
<evidence type="ECO:0000256" key="7">
    <source>
        <dbReference type="ARBA" id="ARBA00023136"/>
    </source>
</evidence>
<dbReference type="Pfam" id="PF06241">
    <property type="entry name" value="Castor_Poll_mid"/>
    <property type="match status" value="1"/>
</dbReference>
<accession>A0A7X0HDY9</accession>
<keyword evidence="10" id="KW-0407">Ion channel</keyword>
<dbReference type="InterPro" id="IPR044849">
    <property type="entry name" value="CASTOR/POLLUX/SYM8-like"/>
</dbReference>
<dbReference type="InterPro" id="IPR036721">
    <property type="entry name" value="RCK_C_sf"/>
</dbReference>
<dbReference type="PANTHER" id="PTHR31563:SF10">
    <property type="entry name" value="ION CHANNEL POLLUX-RELATED"/>
    <property type="match status" value="1"/>
</dbReference>
<dbReference type="InterPro" id="IPR003148">
    <property type="entry name" value="RCK_N"/>
</dbReference>
<comment type="caution">
    <text evidence="10">The sequence shown here is derived from an EMBL/GenBank/DDBJ whole genome shotgun (WGS) entry which is preliminary data.</text>
</comment>
<proteinExistence type="inferred from homology"/>
<feature type="transmembrane region" description="Helical" evidence="8">
    <location>
        <begin position="78"/>
        <end position="100"/>
    </location>
</feature>
<evidence type="ECO:0000256" key="6">
    <source>
        <dbReference type="ARBA" id="ARBA00023065"/>
    </source>
</evidence>
<evidence type="ECO:0000256" key="4">
    <source>
        <dbReference type="ARBA" id="ARBA00022692"/>
    </source>
</evidence>
<dbReference type="AlphaFoldDB" id="A0A7X0HDY9"/>